<dbReference type="AlphaFoldDB" id="A0A136J6E5"/>
<dbReference type="EMBL" id="KQ964248">
    <property type="protein sequence ID" value="KXJ92761.1"/>
    <property type="molecule type" value="Genomic_DNA"/>
</dbReference>
<sequence>MWPGIYSCRKVAGDSMSLLPGNPRHGSCSSCKVCTRKMRQCVPKRRCAYMNIAWKPLYPPTWTHGAHLAEHPCPVIRRPRSTPGMPKQTNSPETPHP</sequence>
<dbReference type="Proteomes" id="UP000070501">
    <property type="component" value="Unassembled WGS sequence"/>
</dbReference>
<gene>
    <name evidence="2" type="ORF">Micbo1qcDRAFT_50880</name>
</gene>
<evidence type="ECO:0000313" key="2">
    <source>
        <dbReference type="EMBL" id="KXJ92761.1"/>
    </source>
</evidence>
<feature type="compositionally biased region" description="Polar residues" evidence="1">
    <location>
        <begin position="87"/>
        <end position="97"/>
    </location>
</feature>
<name>A0A136J6E5_9PEZI</name>
<keyword evidence="3" id="KW-1185">Reference proteome</keyword>
<feature type="region of interest" description="Disordered" evidence="1">
    <location>
        <begin position="74"/>
        <end position="97"/>
    </location>
</feature>
<reference evidence="3" key="1">
    <citation type="submission" date="2016-02" db="EMBL/GenBank/DDBJ databases">
        <title>Draft genome sequence of Microdochium bolleyi, a fungal endophyte of beachgrass.</title>
        <authorList>
            <consortium name="DOE Joint Genome Institute"/>
            <person name="David A.S."/>
            <person name="May G."/>
            <person name="Haridas S."/>
            <person name="Lim J."/>
            <person name="Wang M."/>
            <person name="Labutti K."/>
            <person name="Lipzen A."/>
            <person name="Barry K."/>
            <person name="Grigoriev I.V."/>
        </authorList>
    </citation>
    <scope>NUCLEOTIDE SEQUENCE [LARGE SCALE GENOMIC DNA]</scope>
    <source>
        <strain evidence="3">J235TASD1</strain>
    </source>
</reference>
<organism evidence="2 3">
    <name type="scientific">Microdochium bolleyi</name>
    <dbReference type="NCBI Taxonomy" id="196109"/>
    <lineage>
        <taxon>Eukaryota</taxon>
        <taxon>Fungi</taxon>
        <taxon>Dikarya</taxon>
        <taxon>Ascomycota</taxon>
        <taxon>Pezizomycotina</taxon>
        <taxon>Sordariomycetes</taxon>
        <taxon>Xylariomycetidae</taxon>
        <taxon>Xylariales</taxon>
        <taxon>Microdochiaceae</taxon>
        <taxon>Microdochium</taxon>
    </lineage>
</organism>
<protein>
    <submittedName>
        <fullName evidence="2">Uncharacterized protein</fullName>
    </submittedName>
</protein>
<accession>A0A136J6E5</accession>
<dbReference type="InParanoid" id="A0A136J6E5"/>
<proteinExistence type="predicted"/>
<evidence type="ECO:0000256" key="1">
    <source>
        <dbReference type="SAM" id="MobiDB-lite"/>
    </source>
</evidence>
<evidence type="ECO:0000313" key="3">
    <source>
        <dbReference type="Proteomes" id="UP000070501"/>
    </source>
</evidence>